<dbReference type="PROSITE" id="PS51724">
    <property type="entry name" value="SPOR"/>
    <property type="match status" value="1"/>
</dbReference>
<dbReference type="Gene3D" id="3.30.70.1070">
    <property type="entry name" value="Sporulation related repeat"/>
    <property type="match status" value="1"/>
</dbReference>
<dbReference type="InterPro" id="IPR043504">
    <property type="entry name" value="Peptidase_S1_PA_chymotrypsin"/>
</dbReference>
<dbReference type="Gene3D" id="2.40.10.10">
    <property type="entry name" value="Trypsin-like serine proteases"/>
    <property type="match status" value="2"/>
</dbReference>
<evidence type="ECO:0000259" key="3">
    <source>
        <dbReference type="PROSITE" id="PS51724"/>
    </source>
</evidence>
<evidence type="ECO:0000313" key="5">
    <source>
        <dbReference type="Proteomes" id="UP000541426"/>
    </source>
</evidence>
<dbReference type="InterPro" id="IPR009003">
    <property type="entry name" value="Peptidase_S1_PA"/>
</dbReference>
<dbReference type="Pfam" id="PF05036">
    <property type="entry name" value="SPOR"/>
    <property type="match status" value="1"/>
</dbReference>
<gene>
    <name evidence="4" type="ORF">GGQ68_001971</name>
</gene>
<dbReference type="AlphaFoldDB" id="A0A7W6GSJ3"/>
<organism evidence="4 5">
    <name type="scientific">Sagittula marina</name>
    <dbReference type="NCBI Taxonomy" id="943940"/>
    <lineage>
        <taxon>Bacteria</taxon>
        <taxon>Pseudomonadati</taxon>
        <taxon>Pseudomonadota</taxon>
        <taxon>Alphaproteobacteria</taxon>
        <taxon>Rhodobacterales</taxon>
        <taxon>Roseobacteraceae</taxon>
        <taxon>Sagittula</taxon>
    </lineage>
</organism>
<dbReference type="Gene3D" id="1.10.101.10">
    <property type="entry name" value="PGBD-like superfamily/PGBD"/>
    <property type="match status" value="1"/>
</dbReference>
<dbReference type="EMBL" id="JACIEJ010000004">
    <property type="protein sequence ID" value="MBB3985638.1"/>
    <property type="molecule type" value="Genomic_DNA"/>
</dbReference>
<accession>A0A7W6GSJ3</accession>
<evidence type="ECO:0000256" key="2">
    <source>
        <dbReference type="SAM" id="SignalP"/>
    </source>
</evidence>
<feature type="region of interest" description="Disordered" evidence="1">
    <location>
        <begin position="158"/>
        <end position="191"/>
    </location>
</feature>
<proteinExistence type="predicted"/>
<dbReference type="InterPro" id="IPR036365">
    <property type="entry name" value="PGBD-like_sf"/>
</dbReference>
<evidence type="ECO:0000256" key="1">
    <source>
        <dbReference type="SAM" id="MobiDB-lite"/>
    </source>
</evidence>
<dbReference type="InterPro" id="IPR036680">
    <property type="entry name" value="SPOR-like_sf"/>
</dbReference>
<dbReference type="SUPFAM" id="SSF47090">
    <property type="entry name" value="PGBD-like"/>
    <property type="match status" value="1"/>
</dbReference>
<comment type="caution">
    <text evidence="4">The sequence shown here is derived from an EMBL/GenBank/DDBJ whole genome shotgun (WGS) entry which is preliminary data.</text>
</comment>
<feature type="chain" id="PRO_5031466701" evidence="2">
    <location>
        <begin position="25"/>
        <end position="622"/>
    </location>
</feature>
<evidence type="ECO:0000313" key="4">
    <source>
        <dbReference type="EMBL" id="MBB3985638.1"/>
    </source>
</evidence>
<dbReference type="SUPFAM" id="SSF50494">
    <property type="entry name" value="Trypsin-like serine proteases"/>
    <property type="match status" value="1"/>
</dbReference>
<keyword evidence="4" id="KW-0378">Hydrolase</keyword>
<protein>
    <submittedName>
        <fullName evidence="4">Peptidoglycan hydrolase-like protein with peptidoglycan-binding domain</fullName>
    </submittedName>
</protein>
<dbReference type="InterPro" id="IPR036366">
    <property type="entry name" value="PGBDSf"/>
</dbReference>
<feature type="signal peptide" evidence="2">
    <location>
        <begin position="1"/>
        <end position="24"/>
    </location>
</feature>
<feature type="domain" description="SPOR" evidence="3">
    <location>
        <begin position="27"/>
        <end position="105"/>
    </location>
</feature>
<name>A0A7W6GSJ3_9RHOB</name>
<keyword evidence="5" id="KW-1185">Reference proteome</keyword>
<dbReference type="InterPro" id="IPR002477">
    <property type="entry name" value="Peptidoglycan-bd-like"/>
</dbReference>
<dbReference type="GO" id="GO:0016787">
    <property type="term" value="F:hydrolase activity"/>
    <property type="evidence" value="ECO:0007669"/>
    <property type="project" value="UniProtKB-KW"/>
</dbReference>
<dbReference type="Proteomes" id="UP000541426">
    <property type="component" value="Unassembled WGS sequence"/>
</dbReference>
<reference evidence="4 5" key="1">
    <citation type="submission" date="2020-08" db="EMBL/GenBank/DDBJ databases">
        <title>Genomic Encyclopedia of Type Strains, Phase IV (KMG-IV): sequencing the most valuable type-strain genomes for metagenomic binning, comparative biology and taxonomic classification.</title>
        <authorList>
            <person name="Goeker M."/>
        </authorList>
    </citation>
    <scope>NUCLEOTIDE SEQUENCE [LARGE SCALE GENOMIC DNA]</scope>
    <source>
        <strain evidence="4 5">DSM 102235</strain>
    </source>
</reference>
<dbReference type="InterPro" id="IPR007730">
    <property type="entry name" value="SPOR-like_dom"/>
</dbReference>
<dbReference type="SUPFAM" id="SSF110997">
    <property type="entry name" value="Sporulation related repeat"/>
    <property type="match status" value="1"/>
</dbReference>
<keyword evidence="2" id="KW-0732">Signal</keyword>
<sequence>MTHMPSHLKYLVFALALAGQTAFGQTAPDAEQFYIQVEARTSLTGAQSSVRRFSRTLGNVNGFSLGGGWYGVAVGPFADRDEAEAFLGQMMVNGDIPPDSYIESSNVYGRQFWPVGAQVTQDAATEESAADVSELRQQLAEDATDLTERTREAIVQDAEEPAPVTDEAVVESQTPSVRPVDVDEETPREARNSERLLNRDERDALQIALQWAGFYDGRIDGAFGGGTRRSMAAWQDANGLEATGVLTTLQREELLRQYNAVLDGLGMRDYLDNRAGIVMQMPMGVVSFDRYEAPFALFEPTGDLQARVLLISQPGDSRTLNGLYEIMQTLEIVPTEGERSRDQRGFRLTGANDRIVSHTEVGLQNGEIKGFTLIWPAGDEERRTRVLALMQDSYQRVDGVLDPAAVTDDGQSVDLVSGLRVRTPKGNGSGFFIDDRGTVLASSTTVGQCDRVTINGSYDAEVMATDTQLGVSLLRPVDTLSPRGVAQFTVETQRLQSEVAVAGFSFGGVLTAPTLTYGTLEDTQGLAGEETVKRLAMNVMPGDAGGPVFDAGGQVMGMLLPRDTDGGRVLPDQVSFAAKGELIVDFLRANGVQSTVQSSVGTLAPEDLTAQATDMTVLVSCW</sequence>
<dbReference type="GO" id="GO:0042834">
    <property type="term" value="F:peptidoglycan binding"/>
    <property type="evidence" value="ECO:0007669"/>
    <property type="project" value="InterPro"/>
</dbReference>
<dbReference type="Pfam" id="PF01471">
    <property type="entry name" value="PG_binding_1"/>
    <property type="match status" value="1"/>
</dbReference>
<dbReference type="Pfam" id="PF13365">
    <property type="entry name" value="Trypsin_2"/>
    <property type="match status" value="1"/>
</dbReference>